<dbReference type="Gene3D" id="3.10.430.100">
    <property type="entry name" value="Ribosomal protein L9, C-terminal domain"/>
    <property type="match status" value="1"/>
</dbReference>
<comment type="caution">
    <text evidence="10">The sequence shown here is derived from an EMBL/GenBank/DDBJ whole genome shotgun (WGS) entry which is preliminary data.</text>
</comment>
<dbReference type="InterPro" id="IPR020069">
    <property type="entry name" value="Ribosomal_bL9_C"/>
</dbReference>
<reference evidence="10 11" key="1">
    <citation type="journal article" date="2017" name="Water Res.">
        <title>Discovery and metagenomic analysis of an anammox bacterial enrichment related to Candidatus "Brocadia caroliniensis" in a full-scale glycerol-fed nitritation-denitritation separate centrate treatment process.</title>
        <authorList>
            <person name="Park H."/>
            <person name="Brotto A.C."/>
            <person name="van Loosdrecht M.C."/>
            <person name="Chandran K."/>
        </authorList>
    </citation>
    <scope>NUCLEOTIDE SEQUENCE [LARGE SCALE GENOMIC DNA]</scope>
    <source>
        <strain evidence="10">26THWARD</strain>
    </source>
</reference>
<dbReference type="InterPro" id="IPR000244">
    <property type="entry name" value="Ribosomal_bL9"/>
</dbReference>
<dbReference type="PANTHER" id="PTHR21368">
    <property type="entry name" value="50S RIBOSOMAL PROTEIN L9"/>
    <property type="match status" value="1"/>
</dbReference>
<dbReference type="AlphaFoldDB" id="A0A1V4ANW7"/>
<keyword evidence="4 7" id="KW-0689">Ribosomal protein</keyword>
<dbReference type="GO" id="GO:1990904">
    <property type="term" value="C:ribonucleoprotein complex"/>
    <property type="evidence" value="ECO:0007669"/>
    <property type="project" value="UniProtKB-KW"/>
</dbReference>
<dbReference type="SUPFAM" id="SSF55658">
    <property type="entry name" value="L9 N-domain-like"/>
    <property type="match status" value="1"/>
</dbReference>
<dbReference type="GO" id="GO:0006412">
    <property type="term" value="P:translation"/>
    <property type="evidence" value="ECO:0007669"/>
    <property type="project" value="UniProtKB-UniRule"/>
</dbReference>
<evidence type="ECO:0000256" key="2">
    <source>
        <dbReference type="ARBA" id="ARBA00022730"/>
    </source>
</evidence>
<dbReference type="InterPro" id="IPR009027">
    <property type="entry name" value="Ribosomal_bL9/RNase_H1_N"/>
</dbReference>
<comment type="function">
    <text evidence="7">Binds to the 23S rRNA.</text>
</comment>
<keyword evidence="3 7" id="KW-0694">RNA-binding</keyword>
<dbReference type="InterPro" id="IPR020594">
    <property type="entry name" value="Ribosomal_bL9_bac/chp"/>
</dbReference>
<comment type="similarity">
    <text evidence="1 7">Belongs to the bacterial ribosomal protein bL9 family.</text>
</comment>
<dbReference type="GO" id="GO:0005840">
    <property type="term" value="C:ribosome"/>
    <property type="evidence" value="ECO:0007669"/>
    <property type="project" value="UniProtKB-KW"/>
</dbReference>
<dbReference type="Proteomes" id="UP000189681">
    <property type="component" value="Unassembled WGS sequence"/>
</dbReference>
<dbReference type="GO" id="GO:0003735">
    <property type="term" value="F:structural constituent of ribosome"/>
    <property type="evidence" value="ECO:0007669"/>
    <property type="project" value="InterPro"/>
</dbReference>
<feature type="domain" description="Ribosomal protein L9" evidence="9">
    <location>
        <begin position="13"/>
        <end position="40"/>
    </location>
</feature>
<evidence type="ECO:0000256" key="7">
    <source>
        <dbReference type="HAMAP-Rule" id="MF_00503"/>
    </source>
</evidence>
<evidence type="ECO:0000256" key="6">
    <source>
        <dbReference type="ARBA" id="ARBA00035292"/>
    </source>
</evidence>
<evidence type="ECO:0000256" key="5">
    <source>
        <dbReference type="ARBA" id="ARBA00023274"/>
    </source>
</evidence>
<proteinExistence type="inferred from homology"/>
<dbReference type="GO" id="GO:0019843">
    <property type="term" value="F:rRNA binding"/>
    <property type="evidence" value="ECO:0007669"/>
    <property type="project" value="UniProtKB-UniRule"/>
</dbReference>
<evidence type="ECO:0000256" key="4">
    <source>
        <dbReference type="ARBA" id="ARBA00022980"/>
    </source>
</evidence>
<dbReference type="InterPro" id="IPR020070">
    <property type="entry name" value="Ribosomal_bL9_N"/>
</dbReference>
<dbReference type="SUPFAM" id="SSF55653">
    <property type="entry name" value="Ribosomal protein L9 C-domain"/>
    <property type="match status" value="1"/>
</dbReference>
<dbReference type="InterPro" id="IPR036935">
    <property type="entry name" value="Ribosomal_bL9_N_sf"/>
</dbReference>
<name>A0A1V4ANW7_9BACT</name>
<dbReference type="Pfam" id="PF03948">
    <property type="entry name" value="Ribosomal_L9_C"/>
    <property type="match status" value="1"/>
</dbReference>
<gene>
    <name evidence="7" type="primary">rplI</name>
    <name evidence="10" type="ORF">AYP45_18250</name>
</gene>
<evidence type="ECO:0000313" key="10">
    <source>
        <dbReference type="EMBL" id="OOP54810.1"/>
    </source>
</evidence>
<organism evidence="10 11">
    <name type="scientific">Candidatus Brocadia carolinensis</name>
    <dbReference type="NCBI Taxonomy" id="1004156"/>
    <lineage>
        <taxon>Bacteria</taxon>
        <taxon>Pseudomonadati</taxon>
        <taxon>Planctomycetota</taxon>
        <taxon>Candidatus Brocadiia</taxon>
        <taxon>Candidatus Brocadiales</taxon>
        <taxon>Candidatus Brocadiaceae</taxon>
        <taxon>Candidatus Brocadia</taxon>
    </lineage>
</organism>
<dbReference type="HAMAP" id="MF_00503">
    <property type="entry name" value="Ribosomal_bL9"/>
    <property type="match status" value="1"/>
</dbReference>
<dbReference type="Gene3D" id="3.40.5.10">
    <property type="entry name" value="Ribosomal protein L9, N-terminal domain"/>
    <property type="match status" value="1"/>
</dbReference>
<dbReference type="Pfam" id="PF01281">
    <property type="entry name" value="Ribosomal_L9_N"/>
    <property type="match status" value="1"/>
</dbReference>
<dbReference type="NCBIfam" id="TIGR00158">
    <property type="entry name" value="L9"/>
    <property type="match status" value="1"/>
</dbReference>
<keyword evidence="5 7" id="KW-0687">Ribonucleoprotein</keyword>
<keyword evidence="8" id="KW-0175">Coiled coil</keyword>
<keyword evidence="2 7" id="KW-0699">rRNA-binding</keyword>
<evidence type="ECO:0000256" key="3">
    <source>
        <dbReference type="ARBA" id="ARBA00022884"/>
    </source>
</evidence>
<evidence type="ECO:0000256" key="1">
    <source>
        <dbReference type="ARBA" id="ARBA00010605"/>
    </source>
</evidence>
<accession>A0A1V4ANW7</accession>
<feature type="coiled-coil region" evidence="8">
    <location>
        <begin position="44"/>
        <end position="75"/>
    </location>
</feature>
<sequence>MELLLKKNVDKLGRIGDIVKVKEGYARNYLLPKGLATSVSPANVKQIEKEKIKMELQLKEEREKLEGVLEKISAASCTIYAKTNEEGRLFGSVTTVHIADALAKEGYPVNHEMIKLDSPIKICGDFDVTIALNLELQTKCKVSVVKEDADQPENV</sequence>
<evidence type="ECO:0000313" key="11">
    <source>
        <dbReference type="Proteomes" id="UP000189681"/>
    </source>
</evidence>
<dbReference type="STRING" id="1004156.AYP45_18250"/>
<evidence type="ECO:0000256" key="8">
    <source>
        <dbReference type="SAM" id="Coils"/>
    </source>
</evidence>
<protein>
    <recommendedName>
        <fullName evidence="6 7">Large ribosomal subunit protein bL9</fullName>
    </recommendedName>
</protein>
<dbReference type="PROSITE" id="PS00651">
    <property type="entry name" value="RIBOSOMAL_L9"/>
    <property type="match status" value="1"/>
</dbReference>
<dbReference type="EMBL" id="AYTS01000209">
    <property type="protein sequence ID" value="OOP54810.1"/>
    <property type="molecule type" value="Genomic_DNA"/>
</dbReference>
<dbReference type="InterPro" id="IPR036791">
    <property type="entry name" value="Ribosomal_bL9_C_sf"/>
</dbReference>
<evidence type="ECO:0000259" key="9">
    <source>
        <dbReference type="PROSITE" id="PS00651"/>
    </source>
</evidence>